<feature type="region of interest" description="Disordered" evidence="1">
    <location>
        <begin position="1"/>
        <end position="20"/>
    </location>
</feature>
<dbReference type="Gene3D" id="3.40.630.30">
    <property type="match status" value="1"/>
</dbReference>
<dbReference type="InterPro" id="IPR055100">
    <property type="entry name" value="GNAT_LYC1-like"/>
</dbReference>
<evidence type="ECO:0000313" key="3">
    <source>
        <dbReference type="EMBL" id="KAF2667844.1"/>
    </source>
</evidence>
<organism evidence="3 4">
    <name type="scientific">Microthyrium microscopicum</name>
    <dbReference type="NCBI Taxonomy" id="703497"/>
    <lineage>
        <taxon>Eukaryota</taxon>
        <taxon>Fungi</taxon>
        <taxon>Dikarya</taxon>
        <taxon>Ascomycota</taxon>
        <taxon>Pezizomycotina</taxon>
        <taxon>Dothideomycetes</taxon>
        <taxon>Dothideomycetes incertae sedis</taxon>
        <taxon>Microthyriales</taxon>
        <taxon>Microthyriaceae</taxon>
        <taxon>Microthyrium</taxon>
    </lineage>
</organism>
<feature type="domain" description="LYC1 C-terminal" evidence="2">
    <location>
        <begin position="174"/>
        <end position="398"/>
    </location>
</feature>
<dbReference type="Pfam" id="PF22998">
    <property type="entry name" value="GNAT_LYC1-like"/>
    <property type="match status" value="1"/>
</dbReference>
<sequence>MNGTTNGNHSRELPSFDSPSLMLLHPTEAEKDQQTRENGASWQGALPTLEAYARREKHLHSQEATVNGGLTSWVLVDNSDPNKRLAICGCESIRKRALVAHEGIVKDTGAHGIGSVFCPPQYRGRNYASRMMTDLGETLKAWQNEKGNLFSILYSDIGKRFYAKHGWKPFPSTHVSIPASTPKRTSEKLPVASPLHREDLALLCDIDEALLRKRIKTISATNDKVFVTIIPDIQTIRWHHAREEFVGKELYGSTFDIKGAIVGDTVGQRAWCIWTRMWYNADPTETEENTLHILRLVIEEKDVGDWEHVKFDDADRQRYVPMIASLLAAAVERADESVMESVEIWNPNALTLEAAKLVFPKAAIEDRESESICSLRWYGDEKLEDSVVWLGNEKYGWC</sequence>
<evidence type="ECO:0000256" key="1">
    <source>
        <dbReference type="SAM" id="MobiDB-lite"/>
    </source>
</evidence>
<dbReference type="Proteomes" id="UP000799302">
    <property type="component" value="Unassembled WGS sequence"/>
</dbReference>
<dbReference type="PANTHER" id="PTHR34815">
    <property type="entry name" value="LYSINE ACETYLTRANSFERASE"/>
    <property type="match status" value="1"/>
</dbReference>
<dbReference type="PANTHER" id="PTHR34815:SF4">
    <property type="entry name" value="N-ACETYLTRANSFERASE DOMAIN-CONTAINING PROTEIN"/>
    <property type="match status" value="1"/>
</dbReference>
<dbReference type="InterPro" id="IPR053013">
    <property type="entry name" value="LAT"/>
</dbReference>
<reference evidence="3" key="1">
    <citation type="journal article" date="2020" name="Stud. Mycol.">
        <title>101 Dothideomycetes genomes: a test case for predicting lifestyles and emergence of pathogens.</title>
        <authorList>
            <person name="Haridas S."/>
            <person name="Albert R."/>
            <person name="Binder M."/>
            <person name="Bloem J."/>
            <person name="Labutti K."/>
            <person name="Salamov A."/>
            <person name="Andreopoulos B."/>
            <person name="Baker S."/>
            <person name="Barry K."/>
            <person name="Bills G."/>
            <person name="Bluhm B."/>
            <person name="Cannon C."/>
            <person name="Castanera R."/>
            <person name="Culley D."/>
            <person name="Daum C."/>
            <person name="Ezra D."/>
            <person name="Gonzalez J."/>
            <person name="Henrissat B."/>
            <person name="Kuo A."/>
            <person name="Liang C."/>
            <person name="Lipzen A."/>
            <person name="Lutzoni F."/>
            <person name="Magnuson J."/>
            <person name="Mondo S."/>
            <person name="Nolan M."/>
            <person name="Ohm R."/>
            <person name="Pangilinan J."/>
            <person name="Park H.-J."/>
            <person name="Ramirez L."/>
            <person name="Alfaro M."/>
            <person name="Sun H."/>
            <person name="Tritt A."/>
            <person name="Yoshinaga Y."/>
            <person name="Zwiers L.-H."/>
            <person name="Turgeon B."/>
            <person name="Goodwin S."/>
            <person name="Spatafora J."/>
            <person name="Crous P."/>
            <person name="Grigoriev I."/>
        </authorList>
    </citation>
    <scope>NUCLEOTIDE SEQUENCE</scope>
    <source>
        <strain evidence="3">CBS 115976</strain>
    </source>
</reference>
<name>A0A6A6UAB3_9PEZI</name>
<dbReference type="InterPro" id="IPR016181">
    <property type="entry name" value="Acyl_CoA_acyltransferase"/>
</dbReference>
<dbReference type="EMBL" id="MU004237">
    <property type="protein sequence ID" value="KAF2667844.1"/>
    <property type="molecule type" value="Genomic_DNA"/>
</dbReference>
<keyword evidence="4" id="KW-1185">Reference proteome</keyword>
<proteinExistence type="predicted"/>
<accession>A0A6A6UAB3</accession>
<gene>
    <name evidence="3" type="ORF">BT63DRAFT_480753</name>
</gene>
<dbReference type="SUPFAM" id="SSF55729">
    <property type="entry name" value="Acyl-CoA N-acyltransferases (Nat)"/>
    <property type="match status" value="1"/>
</dbReference>
<dbReference type="OrthoDB" id="2020070at2759"/>
<evidence type="ECO:0000313" key="4">
    <source>
        <dbReference type="Proteomes" id="UP000799302"/>
    </source>
</evidence>
<evidence type="ECO:0000259" key="2">
    <source>
        <dbReference type="Pfam" id="PF22998"/>
    </source>
</evidence>
<dbReference type="AlphaFoldDB" id="A0A6A6UAB3"/>
<protein>
    <recommendedName>
        <fullName evidence="2">LYC1 C-terminal domain-containing protein</fullName>
    </recommendedName>
</protein>